<dbReference type="GO" id="GO:0003824">
    <property type="term" value="F:catalytic activity"/>
    <property type="evidence" value="ECO:0007669"/>
    <property type="project" value="InterPro"/>
</dbReference>
<keyword evidence="5" id="KW-1185">Reference proteome</keyword>
<dbReference type="Pfam" id="PF14529">
    <property type="entry name" value="Exo_endo_phos_2"/>
    <property type="match status" value="1"/>
</dbReference>
<evidence type="ECO:0000256" key="2">
    <source>
        <dbReference type="SAM" id="MobiDB-lite"/>
    </source>
</evidence>
<reference evidence="4 5" key="1">
    <citation type="submission" date="2016-03" db="EMBL/GenBank/DDBJ databases">
        <title>Cyphomyrmex costatus WGS genome.</title>
        <authorList>
            <person name="Nygaard S."/>
            <person name="Hu H."/>
            <person name="Boomsma J."/>
            <person name="Zhang G."/>
        </authorList>
    </citation>
    <scope>NUCLEOTIDE SEQUENCE [LARGE SCALE GENOMIC DNA]</scope>
    <source>
        <strain evidence="4">MS0001</strain>
        <tissue evidence="4">Whole body</tissue>
    </source>
</reference>
<dbReference type="AlphaFoldDB" id="A0A151ICY4"/>
<feature type="coiled-coil region" evidence="1">
    <location>
        <begin position="356"/>
        <end position="416"/>
    </location>
</feature>
<keyword evidence="1" id="KW-0175">Coiled coil</keyword>
<dbReference type="Gene3D" id="3.60.10.10">
    <property type="entry name" value="Endonuclease/exonuclease/phosphatase"/>
    <property type="match status" value="1"/>
</dbReference>
<evidence type="ECO:0000259" key="3">
    <source>
        <dbReference type="Pfam" id="PF14529"/>
    </source>
</evidence>
<name>A0A151ICY4_9HYME</name>
<evidence type="ECO:0000313" key="5">
    <source>
        <dbReference type="Proteomes" id="UP000078542"/>
    </source>
</evidence>
<dbReference type="Proteomes" id="UP000078542">
    <property type="component" value="Unassembled WGS sequence"/>
</dbReference>
<organism evidence="4 5">
    <name type="scientific">Cyphomyrmex costatus</name>
    <dbReference type="NCBI Taxonomy" id="456900"/>
    <lineage>
        <taxon>Eukaryota</taxon>
        <taxon>Metazoa</taxon>
        <taxon>Ecdysozoa</taxon>
        <taxon>Arthropoda</taxon>
        <taxon>Hexapoda</taxon>
        <taxon>Insecta</taxon>
        <taxon>Pterygota</taxon>
        <taxon>Neoptera</taxon>
        <taxon>Endopterygota</taxon>
        <taxon>Hymenoptera</taxon>
        <taxon>Apocrita</taxon>
        <taxon>Aculeata</taxon>
        <taxon>Formicoidea</taxon>
        <taxon>Formicidae</taxon>
        <taxon>Myrmicinae</taxon>
        <taxon>Cyphomyrmex</taxon>
    </lineage>
</organism>
<protein>
    <recommendedName>
        <fullName evidence="3">Endonuclease/exonuclease/phosphatase domain-containing protein</fullName>
    </recommendedName>
</protein>
<evidence type="ECO:0000256" key="1">
    <source>
        <dbReference type="SAM" id="Coils"/>
    </source>
</evidence>
<feature type="domain" description="Endonuclease/exonuclease/phosphatase" evidence="3">
    <location>
        <begin position="137"/>
        <end position="276"/>
    </location>
</feature>
<dbReference type="InterPro" id="IPR036691">
    <property type="entry name" value="Endo/exonu/phosph_ase_sf"/>
</dbReference>
<accession>A0A151ICY4</accession>
<feature type="compositionally biased region" description="Basic and acidic residues" evidence="2">
    <location>
        <begin position="1"/>
        <end position="17"/>
    </location>
</feature>
<proteinExistence type="predicted"/>
<gene>
    <name evidence="4" type="ORF">ALC62_11045</name>
</gene>
<sequence length="688" mass="83089">MRGETRGTERRGRERKEHANKKGRKGGGFEKRVRAVIWNVAGLKKKDEEFWKFLKDYEVIGLVETWVDEKEWEKLKEKMPEEWKWKCQPARRDCKKGRAKGGIVTGVRKELEEREVGYEEKEGFQEREVVIDRERWRFMIVYNREGRKEGLEKMKEVIREDNEGKLIIAGDFNARIGKEGGWGELSTEREETSEKERVSKDKMINKQGRDLMEVMEERGWMVLNGGKERDEEGEWTYEGGGGKSVIDYGIVNWEAWERVERFEVKCRAESDHLPIVIDLGSWYERGEVREEEERVQDWSDEGIRKFRQAIGKIEWRGEGVREAWEELERGIMGAVEWRNKVKRKGIGWCPWLDSECREKKREMHKARRRHRKEQEERRHEEFIRCRKEYRELCGKKQEEQKRKEEKEVEKIRTEAEAIVKGILFYGVEVWGYREWKEVEAVQEKYLKWILDLDRVTPGYIVREELKRSKLRVEAGWRAGRFEEKLEGGKGGEIAMKCMAEKRKDEREKERGEWPRESLERGNYLWRCGISEFALREWGENKWERLRERDIEVDEQERGEEVRMSRSCGRYERVNGVPRYIGVCKRNEGKRLVRIARWRCGNEERGNRYWMNEEERKCRLCGRERETVEHMRRECEYVREKGERGRDVLNEDGRGIGWMEMIERLRKEKEREREREGIEIERERVCVSE</sequence>
<dbReference type="EMBL" id="KQ977997">
    <property type="protein sequence ID" value="KYM98258.1"/>
    <property type="molecule type" value="Genomic_DNA"/>
</dbReference>
<feature type="region of interest" description="Disordered" evidence="2">
    <location>
        <begin position="1"/>
        <end position="27"/>
    </location>
</feature>
<dbReference type="InterPro" id="IPR005135">
    <property type="entry name" value="Endo/exonuclease/phosphatase"/>
</dbReference>
<evidence type="ECO:0000313" key="4">
    <source>
        <dbReference type="EMBL" id="KYM98258.1"/>
    </source>
</evidence>
<dbReference type="SUPFAM" id="SSF56219">
    <property type="entry name" value="DNase I-like"/>
    <property type="match status" value="1"/>
</dbReference>